<accession>A0ABX8ZKW4</accession>
<proteinExistence type="predicted"/>
<evidence type="ECO:0008006" key="4">
    <source>
        <dbReference type="Google" id="ProtNLM"/>
    </source>
</evidence>
<gene>
    <name evidence="2" type="ORF">K3148_12645</name>
</gene>
<feature type="transmembrane region" description="Helical" evidence="1">
    <location>
        <begin position="244"/>
        <end position="274"/>
    </location>
</feature>
<keyword evidence="1" id="KW-0812">Transmembrane</keyword>
<name>A0ABX8ZKW4_9SPHN</name>
<sequence length="392" mass="42697">MRIALLSTLERDPQAGAPRAAFAGFAGAMVVERQLDLAIRLGCERIICLVDSIEREVLEVQDRAESAGKKFRALRNPARLSGMVTAEDEMLILAPGLLPDDDATEKALESREILAFPADLAVPLGYERIDLELAWSGAMMVPGNLVERLSGLPADVDVPSALMRLALQSGTPMRQLDRELLQQGQWHLGADRQTLDAREKRWIDAQRRQIAFRAPGVAVAERAGARLARDILGQASEPLPLAAAYLSIMGALGLAAFGHTAFGLALVTLGALFGHMAEVVGRVSSLNRMAKDRSLLNRVLDYLIDPVFILLLIVSAPEPLGFMRAFVPLTLFGLLRLSHRHASEKWRATYGDRILLGCLLTAPAFLGYAHEAAAILALLVLLTRFFAPFRGD</sequence>
<keyword evidence="1" id="KW-0472">Membrane</keyword>
<feature type="transmembrane region" description="Helical" evidence="1">
    <location>
        <begin position="295"/>
        <end position="314"/>
    </location>
</feature>
<evidence type="ECO:0000313" key="2">
    <source>
        <dbReference type="EMBL" id="QZD89635.1"/>
    </source>
</evidence>
<reference evidence="2 3" key="1">
    <citation type="submission" date="2021-08" db="EMBL/GenBank/DDBJ databases">
        <title>Comparative Genomics Analysis of the Genus Qipengyuania Reveals Extensive Genetic Diversity and Metabolic Versatility, Including the Description of Fifteen Novel Species.</title>
        <authorList>
            <person name="Liu Y."/>
        </authorList>
    </citation>
    <scope>NUCLEOTIDE SEQUENCE [LARGE SCALE GENOMIC DNA]</scope>
    <source>
        <strain evidence="2 3">1NDH13</strain>
    </source>
</reference>
<organism evidence="2 3">
    <name type="scientific">Qipengyuania aurantiaca</name>
    <dbReference type="NCBI Taxonomy" id="2867233"/>
    <lineage>
        <taxon>Bacteria</taxon>
        <taxon>Pseudomonadati</taxon>
        <taxon>Pseudomonadota</taxon>
        <taxon>Alphaproteobacteria</taxon>
        <taxon>Sphingomonadales</taxon>
        <taxon>Erythrobacteraceae</taxon>
        <taxon>Qipengyuania</taxon>
    </lineage>
</organism>
<protein>
    <recommendedName>
        <fullName evidence="4">CDP-alcohol phosphatidyltransferase family protein</fullName>
    </recommendedName>
</protein>
<keyword evidence="1" id="KW-1133">Transmembrane helix</keyword>
<dbReference type="Proteomes" id="UP000824281">
    <property type="component" value="Chromosome"/>
</dbReference>
<dbReference type="RefSeq" id="WP_221425116.1">
    <property type="nucleotide sequence ID" value="NZ_CP081295.1"/>
</dbReference>
<dbReference type="EMBL" id="CP081295">
    <property type="protein sequence ID" value="QZD89635.1"/>
    <property type="molecule type" value="Genomic_DNA"/>
</dbReference>
<keyword evidence="3" id="KW-1185">Reference proteome</keyword>
<evidence type="ECO:0000256" key="1">
    <source>
        <dbReference type="SAM" id="Phobius"/>
    </source>
</evidence>
<evidence type="ECO:0000313" key="3">
    <source>
        <dbReference type="Proteomes" id="UP000824281"/>
    </source>
</evidence>